<keyword evidence="8" id="KW-0812">Transmembrane</keyword>
<keyword evidence="8" id="KW-0472">Membrane</keyword>
<evidence type="ECO:0000313" key="12">
    <source>
        <dbReference type="Proteomes" id="UP000283255"/>
    </source>
</evidence>
<dbReference type="PROSITE" id="PS50885">
    <property type="entry name" value="HAMP"/>
    <property type="match status" value="1"/>
</dbReference>
<evidence type="ECO:0000313" key="11">
    <source>
        <dbReference type="EMBL" id="RJG42185.1"/>
    </source>
</evidence>
<dbReference type="InterPro" id="IPR005467">
    <property type="entry name" value="His_kinase_dom"/>
</dbReference>
<dbReference type="AlphaFoldDB" id="A0A418YCI5"/>
<keyword evidence="5" id="KW-0808">Transferase</keyword>
<dbReference type="Gene3D" id="1.10.287.130">
    <property type="match status" value="1"/>
</dbReference>
<evidence type="ECO:0000256" key="1">
    <source>
        <dbReference type="ARBA" id="ARBA00000085"/>
    </source>
</evidence>
<feature type="transmembrane region" description="Helical" evidence="8">
    <location>
        <begin position="12"/>
        <end position="32"/>
    </location>
</feature>
<dbReference type="InterPro" id="IPR036890">
    <property type="entry name" value="HATPase_C_sf"/>
</dbReference>
<dbReference type="SUPFAM" id="SSF55874">
    <property type="entry name" value="ATPase domain of HSP90 chaperone/DNA topoisomerase II/histidine kinase"/>
    <property type="match status" value="1"/>
</dbReference>
<dbReference type="Gene3D" id="6.10.340.10">
    <property type="match status" value="1"/>
</dbReference>
<comment type="caution">
    <text evidence="11">The sequence shown here is derived from an EMBL/GenBank/DDBJ whole genome shotgun (WGS) entry which is preliminary data.</text>
</comment>
<dbReference type="EMBL" id="QZCH01000020">
    <property type="protein sequence ID" value="RJG42185.1"/>
    <property type="molecule type" value="Genomic_DNA"/>
</dbReference>
<keyword evidence="4" id="KW-0597">Phosphoprotein</keyword>
<dbReference type="EC" id="2.7.13.3" evidence="3"/>
<dbReference type="SMART" id="SM00304">
    <property type="entry name" value="HAMP"/>
    <property type="match status" value="1"/>
</dbReference>
<feature type="domain" description="Histidine kinase" evidence="9">
    <location>
        <begin position="438"/>
        <end position="667"/>
    </location>
</feature>
<dbReference type="PANTHER" id="PTHR43065">
    <property type="entry name" value="SENSOR HISTIDINE KINASE"/>
    <property type="match status" value="1"/>
</dbReference>
<keyword evidence="12" id="KW-1185">Reference proteome</keyword>
<dbReference type="SMART" id="SM00387">
    <property type="entry name" value="HATPase_c"/>
    <property type="match status" value="1"/>
</dbReference>
<dbReference type="InterPro" id="IPR004358">
    <property type="entry name" value="Sig_transdc_His_kin-like_C"/>
</dbReference>
<organism evidence="11 12">
    <name type="scientific">Motilimonas pumila</name>
    <dbReference type="NCBI Taxonomy" id="2303987"/>
    <lineage>
        <taxon>Bacteria</taxon>
        <taxon>Pseudomonadati</taxon>
        <taxon>Pseudomonadota</taxon>
        <taxon>Gammaproteobacteria</taxon>
        <taxon>Alteromonadales</taxon>
        <taxon>Alteromonadales genera incertae sedis</taxon>
        <taxon>Motilimonas</taxon>
    </lineage>
</organism>
<proteinExistence type="predicted"/>
<dbReference type="PRINTS" id="PR00344">
    <property type="entry name" value="BCTRLSENSOR"/>
</dbReference>
<name>A0A418YCI5_9GAMM</name>
<accession>A0A418YCI5</accession>
<dbReference type="Gene3D" id="3.30.565.10">
    <property type="entry name" value="Histidine kinase-like ATPase, C-terminal domain"/>
    <property type="match status" value="1"/>
</dbReference>
<dbReference type="PROSITE" id="PS50109">
    <property type="entry name" value="HIS_KIN"/>
    <property type="match status" value="1"/>
</dbReference>
<dbReference type="GO" id="GO:0007165">
    <property type="term" value="P:signal transduction"/>
    <property type="evidence" value="ECO:0007669"/>
    <property type="project" value="InterPro"/>
</dbReference>
<protein>
    <recommendedName>
        <fullName evidence="3">histidine kinase</fullName>
        <ecNumber evidence="3">2.7.13.3</ecNumber>
    </recommendedName>
</protein>
<feature type="coiled-coil region" evidence="7">
    <location>
        <begin position="399"/>
        <end position="429"/>
    </location>
</feature>
<comment type="catalytic activity">
    <reaction evidence="1">
        <text>ATP + protein L-histidine = ADP + protein N-phospho-L-histidine.</text>
        <dbReference type="EC" id="2.7.13.3"/>
    </reaction>
</comment>
<keyword evidence="7" id="KW-0175">Coiled coil</keyword>
<evidence type="ECO:0000256" key="6">
    <source>
        <dbReference type="ARBA" id="ARBA00022777"/>
    </source>
</evidence>
<feature type="transmembrane region" description="Helical" evidence="8">
    <location>
        <begin position="313"/>
        <end position="334"/>
    </location>
</feature>
<dbReference type="PANTHER" id="PTHR43065:SF47">
    <property type="match status" value="1"/>
</dbReference>
<dbReference type="GO" id="GO:0016020">
    <property type="term" value="C:membrane"/>
    <property type="evidence" value="ECO:0007669"/>
    <property type="project" value="UniProtKB-SubCell"/>
</dbReference>
<dbReference type="Pfam" id="PF00672">
    <property type="entry name" value="HAMP"/>
    <property type="match status" value="1"/>
</dbReference>
<dbReference type="OrthoDB" id="9177152at2"/>
<evidence type="ECO:0000256" key="7">
    <source>
        <dbReference type="SAM" id="Coils"/>
    </source>
</evidence>
<dbReference type="Pfam" id="PF02518">
    <property type="entry name" value="HATPase_c"/>
    <property type="match status" value="1"/>
</dbReference>
<dbReference type="GO" id="GO:0004673">
    <property type="term" value="F:protein histidine kinase activity"/>
    <property type="evidence" value="ECO:0007669"/>
    <property type="project" value="UniProtKB-EC"/>
</dbReference>
<evidence type="ECO:0000256" key="2">
    <source>
        <dbReference type="ARBA" id="ARBA00004370"/>
    </source>
</evidence>
<comment type="subcellular location">
    <subcellularLocation>
        <location evidence="2">Membrane</location>
    </subcellularLocation>
</comment>
<keyword evidence="8" id="KW-1133">Transmembrane helix</keyword>
<dbReference type="RefSeq" id="WP_119911537.1">
    <property type="nucleotide sequence ID" value="NZ_QZCH01000020.1"/>
</dbReference>
<dbReference type="SUPFAM" id="SSF158472">
    <property type="entry name" value="HAMP domain-like"/>
    <property type="match status" value="1"/>
</dbReference>
<evidence type="ECO:0000256" key="4">
    <source>
        <dbReference type="ARBA" id="ARBA00022553"/>
    </source>
</evidence>
<gene>
    <name evidence="11" type="ORF">D1Z90_14680</name>
</gene>
<sequence length="675" mass="75985">MKRHSIASSLYLILGGIALVILLFSTTVVYLGTQVNQASEKVIAHDMPAALNTLAMLEELGDMNSNMLEYVLGEKEEKHEYYSNLDEFHRFRRLIPENFVGNNTIEHLERIVDAYEEIARLRVFEVYNPIAESHAANEINQLLINVGRPLEKLLNEMKEEEIADIGTQEDLNEVISDDLPGIRFYLELVDEAGDMLADLDRFVLGDSNARRSFFENALQFETYLAQLKKIENKPEEIIKLREIKRLFIELKEGGTRIFDGYQARTKLQALEAIDDLEHQNFKDAEDLLDDISYQSRSEVDRAMLGLSELADQITWVIGIASLATLLFVISITVYTRRYIFRPINTITQTIDALRKGERNFEIPDSGRHDELSDVIVSLKQFQAELVELDQLRSKEQGMQKAITSEKEKAEEALEELQATQSKLIATEKMASLGALVAGVAHEVNTPIGVSVTISTTLARNFEHFLEKVKSGEIKLSDLDKFEADSLQSLQLLNNSLEQASHLIHNFKQVATDQTSSKRREFEVKETLEEILSTLQHKIKRSHISCKIEGCEHIVMDSYPGPFGQVITNLFNNAVLHGFEEQGEGLITIRFEQKSDQLKILFSDNGQGIPPENIGKVFDPFFTTKLGRGGSGLGLNIVHNIISGLLGGSVTVDSRLGTTFELMLPLIAPRSEADSE</sequence>
<evidence type="ECO:0000256" key="5">
    <source>
        <dbReference type="ARBA" id="ARBA00022679"/>
    </source>
</evidence>
<evidence type="ECO:0000259" key="10">
    <source>
        <dbReference type="PROSITE" id="PS50885"/>
    </source>
</evidence>
<dbReference type="InterPro" id="IPR003660">
    <property type="entry name" value="HAMP_dom"/>
</dbReference>
<feature type="domain" description="HAMP" evidence="10">
    <location>
        <begin position="337"/>
        <end position="390"/>
    </location>
</feature>
<evidence type="ECO:0000256" key="8">
    <source>
        <dbReference type="SAM" id="Phobius"/>
    </source>
</evidence>
<keyword evidence="6" id="KW-0418">Kinase</keyword>
<evidence type="ECO:0000256" key="3">
    <source>
        <dbReference type="ARBA" id="ARBA00012438"/>
    </source>
</evidence>
<reference evidence="11 12" key="2">
    <citation type="submission" date="2019-01" db="EMBL/GenBank/DDBJ databases">
        <title>Motilimonas pumilus sp. nov., isolated from the gut of sea cucumber (Apostichopus japonicus).</title>
        <authorList>
            <person name="Wang F.-Q."/>
            <person name="Ren L.-H."/>
            <person name="Lin Y.-W."/>
            <person name="Sun G.-H."/>
            <person name="Du Z.-J."/>
            <person name="Zhao J.-X."/>
            <person name="Liu X.-J."/>
            <person name="Liu L.-J."/>
        </authorList>
    </citation>
    <scope>NUCLEOTIDE SEQUENCE [LARGE SCALE GENOMIC DNA]</scope>
    <source>
        <strain evidence="11 12">PLHSC7-2</strain>
    </source>
</reference>
<dbReference type="Proteomes" id="UP000283255">
    <property type="component" value="Unassembled WGS sequence"/>
</dbReference>
<evidence type="ECO:0000259" key="9">
    <source>
        <dbReference type="PROSITE" id="PS50109"/>
    </source>
</evidence>
<dbReference type="InterPro" id="IPR003594">
    <property type="entry name" value="HATPase_dom"/>
</dbReference>
<reference evidence="11 12" key="1">
    <citation type="submission" date="2018-09" db="EMBL/GenBank/DDBJ databases">
        <authorList>
            <person name="Wang F."/>
        </authorList>
    </citation>
    <scope>NUCLEOTIDE SEQUENCE [LARGE SCALE GENOMIC DNA]</scope>
    <source>
        <strain evidence="11 12">PLHSC7-2</strain>
    </source>
</reference>